<feature type="region of interest" description="Disordered" evidence="2">
    <location>
        <begin position="81"/>
        <end position="139"/>
    </location>
</feature>
<dbReference type="SMART" id="SM00355">
    <property type="entry name" value="ZnF_C2H2"/>
    <property type="match status" value="1"/>
</dbReference>
<evidence type="ECO:0000256" key="2">
    <source>
        <dbReference type="SAM" id="MobiDB-lite"/>
    </source>
</evidence>
<dbReference type="GO" id="GO:0001228">
    <property type="term" value="F:DNA-binding transcription activator activity, RNA polymerase II-specific"/>
    <property type="evidence" value="ECO:0007669"/>
    <property type="project" value="TreeGrafter"/>
</dbReference>
<dbReference type="FunFam" id="3.30.160.60:FF:001782">
    <property type="entry name" value="Ras-responsive element-binding protein 1a"/>
    <property type="match status" value="1"/>
</dbReference>
<dbReference type="InterPro" id="IPR036236">
    <property type="entry name" value="Znf_C2H2_sf"/>
</dbReference>
<protein>
    <recommendedName>
        <fullName evidence="3">C2H2-type domain-containing protein</fullName>
    </recommendedName>
</protein>
<dbReference type="Proteomes" id="UP000235965">
    <property type="component" value="Unassembled WGS sequence"/>
</dbReference>
<feature type="non-terminal residue" evidence="4">
    <location>
        <position position="186"/>
    </location>
</feature>
<accession>A0A2J7PSG1</accession>
<dbReference type="PANTHER" id="PTHR46451:SF1">
    <property type="entry name" value="RAS-RESPONSIVE ELEMENT-BINDING PROTEIN 1"/>
    <property type="match status" value="1"/>
</dbReference>
<dbReference type="InterPro" id="IPR052795">
    <property type="entry name" value="RREB1"/>
</dbReference>
<dbReference type="Gene3D" id="3.30.160.60">
    <property type="entry name" value="Classic Zinc Finger"/>
    <property type="match status" value="1"/>
</dbReference>
<dbReference type="PANTHER" id="PTHR46451">
    <property type="entry name" value="RAS-RESPONSIVE ELEMENT-BINDING PROTEIN 1"/>
    <property type="match status" value="1"/>
</dbReference>
<name>A0A2J7PSG1_9NEOP</name>
<dbReference type="InParanoid" id="A0A2J7PSG1"/>
<evidence type="ECO:0000259" key="3">
    <source>
        <dbReference type="PROSITE" id="PS50157"/>
    </source>
</evidence>
<dbReference type="PROSITE" id="PS00028">
    <property type="entry name" value="ZINC_FINGER_C2H2_1"/>
    <property type="match status" value="1"/>
</dbReference>
<gene>
    <name evidence="4" type="ORF">B7P43_G07507</name>
</gene>
<dbReference type="EMBL" id="NEVH01021928">
    <property type="protein sequence ID" value="PNF19274.1"/>
    <property type="molecule type" value="Genomic_DNA"/>
</dbReference>
<dbReference type="GO" id="GO:0008270">
    <property type="term" value="F:zinc ion binding"/>
    <property type="evidence" value="ECO:0007669"/>
    <property type="project" value="UniProtKB-KW"/>
</dbReference>
<dbReference type="InterPro" id="IPR013087">
    <property type="entry name" value="Znf_C2H2_type"/>
</dbReference>
<reference evidence="4 5" key="1">
    <citation type="submission" date="2017-12" db="EMBL/GenBank/DDBJ databases">
        <title>Hemimetabolous genomes reveal molecular basis of termite eusociality.</title>
        <authorList>
            <person name="Harrison M.C."/>
            <person name="Jongepier E."/>
            <person name="Robertson H.M."/>
            <person name="Arning N."/>
            <person name="Bitard-Feildel T."/>
            <person name="Chao H."/>
            <person name="Childers C.P."/>
            <person name="Dinh H."/>
            <person name="Doddapaneni H."/>
            <person name="Dugan S."/>
            <person name="Gowin J."/>
            <person name="Greiner C."/>
            <person name="Han Y."/>
            <person name="Hu H."/>
            <person name="Hughes D.S.T."/>
            <person name="Huylmans A.-K."/>
            <person name="Kemena C."/>
            <person name="Kremer L.P.M."/>
            <person name="Lee S.L."/>
            <person name="Lopez-Ezquerra A."/>
            <person name="Mallet L."/>
            <person name="Monroy-Kuhn J.M."/>
            <person name="Moser A."/>
            <person name="Murali S.C."/>
            <person name="Muzny D.M."/>
            <person name="Otani S."/>
            <person name="Piulachs M.-D."/>
            <person name="Poelchau M."/>
            <person name="Qu J."/>
            <person name="Schaub F."/>
            <person name="Wada-Katsumata A."/>
            <person name="Worley K.C."/>
            <person name="Xie Q."/>
            <person name="Ylla G."/>
            <person name="Poulsen M."/>
            <person name="Gibbs R.A."/>
            <person name="Schal C."/>
            <person name="Richards S."/>
            <person name="Belles X."/>
            <person name="Korb J."/>
            <person name="Bornberg-Bauer E."/>
        </authorList>
    </citation>
    <scope>NUCLEOTIDE SEQUENCE [LARGE SCALE GENOMIC DNA]</scope>
    <source>
        <tissue evidence="4">Whole body</tissue>
    </source>
</reference>
<organism evidence="4 5">
    <name type="scientific">Cryptotermes secundus</name>
    <dbReference type="NCBI Taxonomy" id="105785"/>
    <lineage>
        <taxon>Eukaryota</taxon>
        <taxon>Metazoa</taxon>
        <taxon>Ecdysozoa</taxon>
        <taxon>Arthropoda</taxon>
        <taxon>Hexapoda</taxon>
        <taxon>Insecta</taxon>
        <taxon>Pterygota</taxon>
        <taxon>Neoptera</taxon>
        <taxon>Polyneoptera</taxon>
        <taxon>Dictyoptera</taxon>
        <taxon>Blattodea</taxon>
        <taxon>Blattoidea</taxon>
        <taxon>Termitoidae</taxon>
        <taxon>Kalotermitidae</taxon>
        <taxon>Cryptotermitinae</taxon>
        <taxon>Cryptotermes</taxon>
    </lineage>
</organism>
<feature type="compositionally biased region" description="Acidic residues" evidence="2">
    <location>
        <begin position="93"/>
        <end position="107"/>
    </location>
</feature>
<feature type="region of interest" description="Disordered" evidence="2">
    <location>
        <begin position="1"/>
        <end position="61"/>
    </location>
</feature>
<keyword evidence="1" id="KW-0862">Zinc</keyword>
<dbReference type="SUPFAM" id="SSF57667">
    <property type="entry name" value="beta-beta-alpha zinc fingers"/>
    <property type="match status" value="1"/>
</dbReference>
<feature type="compositionally biased region" description="Low complexity" evidence="2">
    <location>
        <begin position="111"/>
        <end position="121"/>
    </location>
</feature>
<dbReference type="OrthoDB" id="6077919at2759"/>
<feature type="compositionally biased region" description="Basic and acidic residues" evidence="2">
    <location>
        <begin position="1"/>
        <end position="13"/>
    </location>
</feature>
<dbReference type="GO" id="GO:0000978">
    <property type="term" value="F:RNA polymerase II cis-regulatory region sequence-specific DNA binding"/>
    <property type="evidence" value="ECO:0007669"/>
    <property type="project" value="TreeGrafter"/>
</dbReference>
<feature type="compositionally biased region" description="Acidic residues" evidence="2">
    <location>
        <begin position="14"/>
        <end position="35"/>
    </location>
</feature>
<evidence type="ECO:0000313" key="5">
    <source>
        <dbReference type="Proteomes" id="UP000235965"/>
    </source>
</evidence>
<dbReference type="STRING" id="105785.A0A2J7PSG1"/>
<sequence>MTDRSLEEAKKDVDEDNDEENELVIDEEKDVEEEATERGQSKEETKDKFSEGSSRVGVMGSAKDVDLASVSRLLDNATTHTQAFQRYFRGTQDGEDALEGSEEDEEGLFTGSNSEGNNSGSDENKSECEVGNINTNNTGVEKKKSAYSLAPNRVSCPYCTRTFPWTSSLRRHVLTHTGQKPYKCPH</sequence>
<comment type="caution">
    <text evidence="4">The sequence shown here is derived from an EMBL/GenBank/DDBJ whole genome shotgun (WGS) entry which is preliminary data.</text>
</comment>
<dbReference type="PROSITE" id="PS50157">
    <property type="entry name" value="ZINC_FINGER_C2H2_2"/>
    <property type="match status" value="1"/>
</dbReference>
<keyword evidence="5" id="KW-1185">Reference proteome</keyword>
<feature type="domain" description="C2H2-type" evidence="3">
    <location>
        <begin position="154"/>
        <end position="181"/>
    </location>
</feature>
<keyword evidence="1" id="KW-0479">Metal-binding</keyword>
<proteinExistence type="predicted"/>
<keyword evidence="1" id="KW-0863">Zinc-finger</keyword>
<dbReference type="AlphaFoldDB" id="A0A2J7PSG1"/>
<evidence type="ECO:0000313" key="4">
    <source>
        <dbReference type="EMBL" id="PNF19274.1"/>
    </source>
</evidence>
<feature type="compositionally biased region" description="Basic and acidic residues" evidence="2">
    <location>
        <begin position="36"/>
        <end position="50"/>
    </location>
</feature>
<evidence type="ECO:0000256" key="1">
    <source>
        <dbReference type="PROSITE-ProRule" id="PRU00042"/>
    </source>
</evidence>
<dbReference type="GO" id="GO:0005634">
    <property type="term" value="C:nucleus"/>
    <property type="evidence" value="ECO:0007669"/>
    <property type="project" value="TreeGrafter"/>
</dbReference>